<evidence type="ECO:0000313" key="7">
    <source>
        <dbReference type="Proteomes" id="UP000075635"/>
    </source>
</evidence>
<dbReference type="Gene3D" id="1.10.357.10">
    <property type="entry name" value="Tetracycline Repressor, domain 2"/>
    <property type="match status" value="1"/>
</dbReference>
<evidence type="ECO:0000256" key="4">
    <source>
        <dbReference type="PROSITE-ProRule" id="PRU00335"/>
    </source>
</evidence>
<gene>
    <name evidence="6" type="ORF">BE17_44460</name>
</gene>
<dbReference type="PROSITE" id="PS50977">
    <property type="entry name" value="HTH_TETR_2"/>
    <property type="match status" value="1"/>
</dbReference>
<evidence type="ECO:0000313" key="6">
    <source>
        <dbReference type="EMBL" id="KYF92795.1"/>
    </source>
</evidence>
<accession>A0A150SJZ4</accession>
<dbReference type="Proteomes" id="UP000075635">
    <property type="component" value="Unassembled WGS sequence"/>
</dbReference>
<evidence type="ECO:0000256" key="2">
    <source>
        <dbReference type="ARBA" id="ARBA00023125"/>
    </source>
</evidence>
<dbReference type="SUPFAM" id="SSF46689">
    <property type="entry name" value="Homeodomain-like"/>
    <property type="match status" value="1"/>
</dbReference>
<dbReference type="AlphaFoldDB" id="A0A150SJZ4"/>
<dbReference type="EMBL" id="JEMB01000878">
    <property type="protein sequence ID" value="KYF92795.1"/>
    <property type="molecule type" value="Genomic_DNA"/>
</dbReference>
<keyword evidence="3" id="KW-0804">Transcription</keyword>
<dbReference type="InterPro" id="IPR050109">
    <property type="entry name" value="HTH-type_TetR-like_transc_reg"/>
</dbReference>
<feature type="DNA-binding region" description="H-T-H motif" evidence="4">
    <location>
        <begin position="37"/>
        <end position="56"/>
    </location>
</feature>
<dbReference type="InterPro" id="IPR036271">
    <property type="entry name" value="Tet_transcr_reg_TetR-rel_C_sf"/>
</dbReference>
<dbReference type="PRINTS" id="PR00455">
    <property type="entry name" value="HTHTETR"/>
</dbReference>
<name>A0A150SJZ4_SORCE</name>
<evidence type="ECO:0000259" key="5">
    <source>
        <dbReference type="PROSITE" id="PS50977"/>
    </source>
</evidence>
<comment type="caution">
    <text evidence="6">The sequence shown here is derived from an EMBL/GenBank/DDBJ whole genome shotgun (WGS) entry which is preliminary data.</text>
</comment>
<feature type="domain" description="HTH tetR-type" evidence="5">
    <location>
        <begin position="14"/>
        <end position="74"/>
    </location>
</feature>
<dbReference type="PANTHER" id="PTHR30055">
    <property type="entry name" value="HTH-TYPE TRANSCRIPTIONAL REGULATOR RUTR"/>
    <property type="match status" value="1"/>
</dbReference>
<dbReference type="InterPro" id="IPR009057">
    <property type="entry name" value="Homeodomain-like_sf"/>
</dbReference>
<dbReference type="InterPro" id="IPR001647">
    <property type="entry name" value="HTH_TetR"/>
</dbReference>
<dbReference type="Pfam" id="PF00440">
    <property type="entry name" value="TetR_N"/>
    <property type="match status" value="1"/>
</dbReference>
<organism evidence="6 7">
    <name type="scientific">Sorangium cellulosum</name>
    <name type="common">Polyangium cellulosum</name>
    <dbReference type="NCBI Taxonomy" id="56"/>
    <lineage>
        <taxon>Bacteria</taxon>
        <taxon>Pseudomonadati</taxon>
        <taxon>Myxococcota</taxon>
        <taxon>Polyangia</taxon>
        <taxon>Polyangiales</taxon>
        <taxon>Polyangiaceae</taxon>
        <taxon>Sorangium</taxon>
    </lineage>
</organism>
<evidence type="ECO:0000256" key="1">
    <source>
        <dbReference type="ARBA" id="ARBA00023015"/>
    </source>
</evidence>
<reference evidence="6 7" key="1">
    <citation type="submission" date="2014-02" db="EMBL/GenBank/DDBJ databases">
        <title>The small core and large imbalanced accessory genome model reveals a collaborative survival strategy of Sorangium cellulosum strains in nature.</title>
        <authorList>
            <person name="Han K."/>
            <person name="Peng R."/>
            <person name="Blom J."/>
            <person name="Li Y.-Z."/>
        </authorList>
    </citation>
    <scope>NUCLEOTIDE SEQUENCE [LARGE SCALE GENOMIC DNA]</scope>
    <source>
        <strain evidence="6 7">So0011-07</strain>
    </source>
</reference>
<dbReference type="PANTHER" id="PTHR30055:SF234">
    <property type="entry name" value="HTH-TYPE TRANSCRIPTIONAL REGULATOR BETI"/>
    <property type="match status" value="1"/>
</dbReference>
<keyword evidence="1" id="KW-0805">Transcription regulation</keyword>
<dbReference type="SUPFAM" id="SSF48498">
    <property type="entry name" value="Tetracyclin repressor-like, C-terminal domain"/>
    <property type="match status" value="1"/>
</dbReference>
<dbReference type="GO" id="GO:0000976">
    <property type="term" value="F:transcription cis-regulatory region binding"/>
    <property type="evidence" value="ECO:0007669"/>
    <property type="project" value="TreeGrafter"/>
</dbReference>
<proteinExistence type="predicted"/>
<evidence type="ECO:0000256" key="3">
    <source>
        <dbReference type="ARBA" id="ARBA00023163"/>
    </source>
</evidence>
<sequence>MPKLWNDTLESHRREVRDAILDAAAALATERGVPAVTMSEVAERTGIGRATLYKYFPDVQAILVAWHERQVGRHLAELLAARDQAGDPERRLEIALGTYARITHEEHGTELVALLRHGEHVTRGYQQLSEFLRDLIAEGAKCGRLRDDVPPAELASFCLHALSGASSMPSLAAVRRLVSVTMAGLQPPKR</sequence>
<dbReference type="GO" id="GO:0003700">
    <property type="term" value="F:DNA-binding transcription factor activity"/>
    <property type="evidence" value="ECO:0007669"/>
    <property type="project" value="TreeGrafter"/>
</dbReference>
<keyword evidence="2 4" id="KW-0238">DNA-binding</keyword>
<protein>
    <submittedName>
        <fullName evidence="6">TetR family transcriptional regulator</fullName>
    </submittedName>
</protein>